<protein>
    <submittedName>
        <fullName evidence="1 3">Uncharacterized protein</fullName>
    </submittedName>
</protein>
<reference evidence="3" key="1">
    <citation type="submission" date="2016-06" db="UniProtKB">
        <authorList>
            <consortium name="WormBaseParasite"/>
        </authorList>
    </citation>
    <scope>IDENTIFICATION</scope>
</reference>
<evidence type="ECO:0000313" key="1">
    <source>
        <dbReference type="EMBL" id="VDN26667.1"/>
    </source>
</evidence>
<accession>A0A183E494</accession>
<gene>
    <name evidence="1" type="ORF">GPUH_LOCUS15786</name>
</gene>
<dbReference type="Proteomes" id="UP000271098">
    <property type="component" value="Unassembled WGS sequence"/>
</dbReference>
<evidence type="ECO:0000313" key="3">
    <source>
        <dbReference type="WBParaSite" id="GPUH_0001580701-mRNA-1"/>
    </source>
</evidence>
<proteinExistence type="predicted"/>
<evidence type="ECO:0000313" key="2">
    <source>
        <dbReference type="Proteomes" id="UP000271098"/>
    </source>
</evidence>
<name>A0A183E494_9BILA</name>
<dbReference type="EMBL" id="UYRT01082910">
    <property type="protein sequence ID" value="VDN26667.1"/>
    <property type="molecule type" value="Genomic_DNA"/>
</dbReference>
<reference evidence="1 2" key="2">
    <citation type="submission" date="2018-11" db="EMBL/GenBank/DDBJ databases">
        <authorList>
            <consortium name="Pathogen Informatics"/>
        </authorList>
    </citation>
    <scope>NUCLEOTIDE SEQUENCE [LARGE SCALE GENOMIC DNA]</scope>
</reference>
<dbReference type="WBParaSite" id="GPUH_0001580701-mRNA-1">
    <property type="protein sequence ID" value="GPUH_0001580701-mRNA-1"/>
    <property type="gene ID" value="GPUH_0001580701"/>
</dbReference>
<sequence>MVRYEQRCCQLLLSQKMVTKVLKAHFVKRSYVLQVFFSERRTEPKTRGKRYARNVALMGEEDAARRSIEAVVPSMPLLRRTQNNNTKEDIAIRRIYRLKKWREQGEEQNL</sequence>
<keyword evidence="2" id="KW-1185">Reference proteome</keyword>
<dbReference type="AlphaFoldDB" id="A0A183E494"/>
<organism evidence="3">
    <name type="scientific">Gongylonema pulchrum</name>
    <dbReference type="NCBI Taxonomy" id="637853"/>
    <lineage>
        <taxon>Eukaryota</taxon>
        <taxon>Metazoa</taxon>
        <taxon>Ecdysozoa</taxon>
        <taxon>Nematoda</taxon>
        <taxon>Chromadorea</taxon>
        <taxon>Rhabditida</taxon>
        <taxon>Spirurina</taxon>
        <taxon>Spiruromorpha</taxon>
        <taxon>Spiruroidea</taxon>
        <taxon>Gongylonematidae</taxon>
        <taxon>Gongylonema</taxon>
    </lineage>
</organism>